<gene>
    <name evidence="2" type="ORF">Golob_018489</name>
</gene>
<accession>A0A7J8MAE3</accession>
<organism evidence="2 3">
    <name type="scientific">Gossypium lobatum</name>
    <dbReference type="NCBI Taxonomy" id="34289"/>
    <lineage>
        <taxon>Eukaryota</taxon>
        <taxon>Viridiplantae</taxon>
        <taxon>Streptophyta</taxon>
        <taxon>Embryophyta</taxon>
        <taxon>Tracheophyta</taxon>
        <taxon>Spermatophyta</taxon>
        <taxon>Magnoliopsida</taxon>
        <taxon>eudicotyledons</taxon>
        <taxon>Gunneridae</taxon>
        <taxon>Pentapetalae</taxon>
        <taxon>rosids</taxon>
        <taxon>malvids</taxon>
        <taxon>Malvales</taxon>
        <taxon>Malvaceae</taxon>
        <taxon>Malvoideae</taxon>
        <taxon>Gossypium</taxon>
    </lineage>
</organism>
<keyword evidence="1" id="KW-1133">Transmembrane helix</keyword>
<protein>
    <submittedName>
        <fullName evidence="2">Uncharacterized protein</fullName>
    </submittedName>
</protein>
<comment type="caution">
    <text evidence="2">The sequence shown here is derived from an EMBL/GenBank/DDBJ whole genome shotgun (WGS) entry which is preliminary data.</text>
</comment>
<keyword evidence="1" id="KW-0812">Transmembrane</keyword>
<keyword evidence="3" id="KW-1185">Reference proteome</keyword>
<dbReference type="EMBL" id="JABEZX010000007">
    <property type="protein sequence ID" value="MBA0561687.1"/>
    <property type="molecule type" value="Genomic_DNA"/>
</dbReference>
<dbReference type="AlphaFoldDB" id="A0A7J8MAE3"/>
<feature type="transmembrane region" description="Helical" evidence="1">
    <location>
        <begin position="32"/>
        <end position="53"/>
    </location>
</feature>
<evidence type="ECO:0000313" key="3">
    <source>
        <dbReference type="Proteomes" id="UP000593572"/>
    </source>
</evidence>
<reference evidence="2 3" key="1">
    <citation type="journal article" date="2019" name="Genome Biol. Evol.">
        <title>Insights into the evolution of the New World diploid cottons (Gossypium, subgenus Houzingenia) based on genome sequencing.</title>
        <authorList>
            <person name="Grover C.E."/>
            <person name="Arick M.A. 2nd"/>
            <person name="Thrash A."/>
            <person name="Conover J.L."/>
            <person name="Sanders W.S."/>
            <person name="Peterson D.G."/>
            <person name="Frelichowski J.E."/>
            <person name="Scheffler J.A."/>
            <person name="Scheffler B.E."/>
            <person name="Wendel J.F."/>
        </authorList>
    </citation>
    <scope>NUCLEOTIDE SEQUENCE [LARGE SCALE GENOMIC DNA]</scope>
    <source>
        <strain evidence="2">157</strain>
        <tissue evidence="2">Leaf</tissue>
    </source>
</reference>
<evidence type="ECO:0000256" key="1">
    <source>
        <dbReference type="SAM" id="Phobius"/>
    </source>
</evidence>
<evidence type="ECO:0000313" key="2">
    <source>
        <dbReference type="EMBL" id="MBA0561687.1"/>
    </source>
</evidence>
<dbReference type="Proteomes" id="UP000593572">
    <property type="component" value="Unassembled WGS sequence"/>
</dbReference>
<proteinExistence type="predicted"/>
<keyword evidence="1" id="KW-0472">Membrane</keyword>
<sequence>MIWWMRVQRNVSSLSPSLNAVRRIGWFGSMRVLGNTLLRVDIGFLILTTYVILSTNPLVVRNTKYFTLHYVTWRGGPCVQ</sequence>
<name>A0A7J8MAE3_9ROSI</name>